<keyword evidence="5" id="KW-1185">Reference proteome</keyword>
<dbReference type="PANTHER" id="PTHR23028">
    <property type="entry name" value="ACETYLTRANSFERASE"/>
    <property type="match status" value="1"/>
</dbReference>
<keyword evidence="4" id="KW-0012">Acyltransferase</keyword>
<dbReference type="EMBL" id="BMYV01000002">
    <property type="protein sequence ID" value="GGX70614.1"/>
    <property type="molecule type" value="Genomic_DNA"/>
</dbReference>
<proteinExistence type="predicted"/>
<keyword evidence="4" id="KW-0808">Transferase</keyword>
<feature type="domain" description="Acyltransferase 3" evidence="2">
    <location>
        <begin position="33"/>
        <end position="249"/>
    </location>
</feature>
<dbReference type="GO" id="GO:0016747">
    <property type="term" value="F:acyltransferase activity, transferring groups other than amino-acyl groups"/>
    <property type="evidence" value="ECO:0007669"/>
    <property type="project" value="InterPro"/>
</dbReference>
<feature type="domain" description="SGNH" evidence="3">
    <location>
        <begin position="341"/>
        <end position="550"/>
    </location>
</feature>
<evidence type="ECO:0000256" key="1">
    <source>
        <dbReference type="SAM" id="Phobius"/>
    </source>
</evidence>
<feature type="transmembrane region" description="Helical" evidence="1">
    <location>
        <begin position="115"/>
        <end position="138"/>
    </location>
</feature>
<feature type="transmembrane region" description="Helical" evidence="1">
    <location>
        <begin position="63"/>
        <end position="82"/>
    </location>
</feature>
<feature type="transmembrane region" description="Helical" evidence="1">
    <location>
        <begin position="169"/>
        <end position="191"/>
    </location>
</feature>
<comment type="caution">
    <text evidence="4">The sequence shown here is derived from an EMBL/GenBank/DDBJ whole genome shotgun (WGS) entry which is preliminary data.</text>
</comment>
<dbReference type="InterPro" id="IPR043968">
    <property type="entry name" value="SGNH"/>
</dbReference>
<dbReference type="InterPro" id="IPR002656">
    <property type="entry name" value="Acyl_transf_3_dom"/>
</dbReference>
<dbReference type="Pfam" id="PF19040">
    <property type="entry name" value="SGNH"/>
    <property type="match status" value="1"/>
</dbReference>
<reference evidence="4 5" key="1">
    <citation type="journal article" date="2014" name="Int. J. Syst. Evol. Microbiol.">
        <title>Complete genome sequence of Corynebacterium casei LMG S-19264T (=DSM 44701T), isolated from a smear-ripened cheese.</title>
        <authorList>
            <consortium name="US DOE Joint Genome Institute (JGI-PGF)"/>
            <person name="Walter F."/>
            <person name="Albersmeier A."/>
            <person name="Kalinowski J."/>
            <person name="Ruckert C."/>
        </authorList>
    </citation>
    <scope>NUCLEOTIDE SEQUENCE [LARGE SCALE GENOMIC DNA]</scope>
    <source>
        <strain evidence="4 5">KCTC 23968</strain>
    </source>
</reference>
<evidence type="ECO:0000259" key="2">
    <source>
        <dbReference type="Pfam" id="PF01757"/>
    </source>
</evidence>
<evidence type="ECO:0000313" key="4">
    <source>
        <dbReference type="EMBL" id="GGX70614.1"/>
    </source>
</evidence>
<gene>
    <name evidence="4" type="ORF">GCM10011309_20930</name>
</gene>
<keyword evidence="1" id="KW-0812">Transmembrane</keyword>
<evidence type="ECO:0000313" key="5">
    <source>
        <dbReference type="Proteomes" id="UP000600865"/>
    </source>
</evidence>
<dbReference type="Proteomes" id="UP000600865">
    <property type="component" value="Unassembled WGS sequence"/>
</dbReference>
<dbReference type="GO" id="GO:0009103">
    <property type="term" value="P:lipopolysaccharide biosynthetic process"/>
    <property type="evidence" value="ECO:0007669"/>
    <property type="project" value="TreeGrafter"/>
</dbReference>
<keyword evidence="1" id="KW-1133">Transmembrane helix</keyword>
<dbReference type="Pfam" id="PF01757">
    <property type="entry name" value="Acyl_transf_3"/>
    <property type="match status" value="1"/>
</dbReference>
<dbReference type="AlphaFoldDB" id="A0A918KNM6"/>
<accession>A0A918KNM6</accession>
<dbReference type="PANTHER" id="PTHR23028:SF53">
    <property type="entry name" value="ACYL_TRANSF_3 DOMAIN-CONTAINING PROTEIN"/>
    <property type="match status" value="1"/>
</dbReference>
<organism evidence="4 5">
    <name type="scientific">Litorimonas cladophorae</name>
    <dbReference type="NCBI Taxonomy" id="1220491"/>
    <lineage>
        <taxon>Bacteria</taxon>
        <taxon>Pseudomonadati</taxon>
        <taxon>Pseudomonadota</taxon>
        <taxon>Alphaproteobacteria</taxon>
        <taxon>Maricaulales</taxon>
        <taxon>Robiginitomaculaceae</taxon>
    </lineage>
</organism>
<feature type="transmembrane region" description="Helical" evidence="1">
    <location>
        <begin position="277"/>
        <end position="296"/>
    </location>
</feature>
<dbReference type="GO" id="GO:0016020">
    <property type="term" value="C:membrane"/>
    <property type="evidence" value="ECO:0007669"/>
    <property type="project" value="TreeGrafter"/>
</dbReference>
<dbReference type="InterPro" id="IPR050879">
    <property type="entry name" value="Acyltransferase_3"/>
</dbReference>
<feature type="transmembrane region" description="Helical" evidence="1">
    <location>
        <begin position="89"/>
        <end position="109"/>
    </location>
</feature>
<sequence length="563" mass="62444">MPAVLTVVLLTLIGGYFFLSAQDYNRLGFSSFLSSISLSNIFFWTEAGYFAQASDTKPLLHTWSLAVEEQFYLVWPIFLFACLASGRKLLVISMAALGLLSFVAAVYFHRENPDMVFFLAPFRVFQFAIGGLISFLPAWKFRDRLSIIGILSVLSLFGLAAALPDDLSGFQHVVTVMLLPALLTGAFLFTAKSNVQERIFASPILKYLGERSYAIYLAHWPIIVYWNMATDYVLSPFEQAGLFVASVILGELLHQCVEKPFRLSRSASPARVLRTKFFLLAMAFMSGTLAMNVTYFNGFAKEGAANSQAISQGPLTASLGTDGVADQEGRCFMRPQDAPELYGVERCATAPVGKMPKVLVFGDSFAGDMYVALKGGFKAPYFGHYIIPGCPIESPSKVAANKNQCQAHYKNAYENVITKNRFDYVVLVANWTKVSDKDIVETKKYLESLGVKVVTVGLRPRFRERVPDILQKAGESNAARTRANVLVNQDFIKRADAMKISQGGADDYVDLMDLLCPETCDIETPNGDLIYRDDSHFTLKASSWVGREIRNSYPDLFNQSVSP</sequence>
<name>A0A918KNM6_9PROT</name>
<feature type="transmembrane region" description="Helical" evidence="1">
    <location>
        <begin position="145"/>
        <end position="163"/>
    </location>
</feature>
<keyword evidence="1" id="KW-0472">Membrane</keyword>
<protein>
    <submittedName>
        <fullName evidence="4">Acyltransferase</fullName>
    </submittedName>
</protein>
<evidence type="ECO:0000259" key="3">
    <source>
        <dbReference type="Pfam" id="PF19040"/>
    </source>
</evidence>